<dbReference type="AlphaFoldDB" id="A0A4W5L4V3"/>
<accession>A0A4W5L4V3</accession>
<sequence>MEAGIPMAPLDLQQPQTSTPIRLPARQDDRKLEVTVEAVDEGSAEVKDFDKPQEDLIRHHTSISELKRNFMASVPESRGPSEWDKRLSTHSPFRSLGINGQPLPDADGVSTISYQTLCRTPPYTPPLSSLKFTPASQLSHSTEKEWMLAHNVGVSSISMQVNLGDEEKLKCGNV</sequence>
<reference evidence="3" key="2">
    <citation type="submission" date="2025-08" db="UniProtKB">
        <authorList>
            <consortium name="Ensembl"/>
        </authorList>
    </citation>
    <scope>IDENTIFICATION</scope>
</reference>
<evidence type="ECO:0000256" key="1">
    <source>
        <dbReference type="SAM" id="MobiDB-lite"/>
    </source>
</evidence>
<dbReference type="GO" id="GO:0008092">
    <property type="term" value="F:cytoskeletal protein binding"/>
    <property type="evidence" value="ECO:0007669"/>
    <property type="project" value="InterPro"/>
</dbReference>
<reference evidence="3" key="3">
    <citation type="submission" date="2025-09" db="UniProtKB">
        <authorList>
            <consortium name="Ensembl"/>
        </authorList>
    </citation>
    <scope>IDENTIFICATION</scope>
</reference>
<evidence type="ECO:0000313" key="4">
    <source>
        <dbReference type="Proteomes" id="UP000314982"/>
    </source>
</evidence>
<dbReference type="Ensembl" id="ENSHHUT00000020750.1">
    <property type="protein sequence ID" value="ENSHHUP00000020009.1"/>
    <property type="gene ID" value="ENSHHUG00000012517.1"/>
</dbReference>
<dbReference type="STRING" id="62062.ENSHHUP00000020009"/>
<dbReference type="GO" id="GO:0005856">
    <property type="term" value="C:cytoskeleton"/>
    <property type="evidence" value="ECO:0007669"/>
    <property type="project" value="InterPro"/>
</dbReference>
<reference evidence="4" key="1">
    <citation type="submission" date="2018-06" db="EMBL/GenBank/DDBJ databases">
        <title>Genome assembly of Danube salmon.</title>
        <authorList>
            <person name="Macqueen D.J."/>
            <person name="Gundappa M.K."/>
        </authorList>
    </citation>
    <scope>NUCLEOTIDE SEQUENCE [LARGE SCALE GENOMIC DNA]</scope>
</reference>
<organism evidence="3 4">
    <name type="scientific">Hucho hucho</name>
    <name type="common">huchen</name>
    <dbReference type="NCBI Taxonomy" id="62062"/>
    <lineage>
        <taxon>Eukaryota</taxon>
        <taxon>Metazoa</taxon>
        <taxon>Chordata</taxon>
        <taxon>Craniata</taxon>
        <taxon>Vertebrata</taxon>
        <taxon>Euteleostomi</taxon>
        <taxon>Actinopterygii</taxon>
        <taxon>Neopterygii</taxon>
        <taxon>Teleostei</taxon>
        <taxon>Protacanthopterygii</taxon>
        <taxon>Salmoniformes</taxon>
        <taxon>Salmonidae</taxon>
        <taxon>Salmoninae</taxon>
        <taxon>Hucho</taxon>
    </lineage>
</organism>
<name>A0A4W5L4V3_9TELE</name>
<feature type="region of interest" description="Disordered" evidence="1">
    <location>
        <begin position="1"/>
        <end position="27"/>
    </location>
</feature>
<evidence type="ECO:0000259" key="2">
    <source>
        <dbReference type="Pfam" id="PF04382"/>
    </source>
</evidence>
<dbReference type="GeneTree" id="ENSGT00940000157833"/>
<dbReference type="GO" id="GO:0030866">
    <property type="term" value="P:cortical actin cytoskeleton organization"/>
    <property type="evidence" value="ECO:0007669"/>
    <property type="project" value="InterPro"/>
</dbReference>
<protein>
    <recommendedName>
        <fullName evidence="2">SAB domain-containing protein</fullName>
    </recommendedName>
</protein>
<keyword evidence="4" id="KW-1185">Reference proteome</keyword>
<dbReference type="Pfam" id="PF04382">
    <property type="entry name" value="SAB"/>
    <property type="match status" value="1"/>
</dbReference>
<evidence type="ECO:0000313" key="3">
    <source>
        <dbReference type="Ensembl" id="ENSHHUP00000020009.1"/>
    </source>
</evidence>
<feature type="domain" description="SAB" evidence="2">
    <location>
        <begin position="46"/>
        <end position="94"/>
    </location>
</feature>
<proteinExistence type="predicted"/>
<dbReference type="InterPro" id="IPR007477">
    <property type="entry name" value="SAB_dom"/>
</dbReference>
<dbReference type="Proteomes" id="UP000314982">
    <property type="component" value="Unassembled WGS sequence"/>
</dbReference>